<name>A0AAJ0A8U5_9PEZI</name>
<evidence type="ECO:0000313" key="1">
    <source>
        <dbReference type="EMBL" id="KAK1658656.1"/>
    </source>
</evidence>
<sequence>MPNIPTAIVSRDIAQAISEFGAAIQSRKDDAHIRFKNLQTRSPSNATEVLRLTEEINSDGARHHGAWKLYATRLVNVWDRIRTGQLLALFRRGFSPATKDWCFDLTATRLCTSLHDVAEDSKVHWRIYMYNRFRSHLSEDHRRCSKIICFPVRKCLSLLRSTQFSNLWKTNCYHGVSSKTASQFSLQEAVFKVTHLP</sequence>
<keyword evidence="2" id="KW-1185">Reference proteome</keyword>
<dbReference type="GeneID" id="85451730"/>
<proteinExistence type="predicted"/>
<dbReference type="RefSeq" id="XP_060423420.1">
    <property type="nucleotide sequence ID" value="XM_060567204.1"/>
</dbReference>
<comment type="caution">
    <text evidence="1">The sequence shown here is derived from an EMBL/GenBank/DDBJ whole genome shotgun (WGS) entry which is preliminary data.</text>
</comment>
<dbReference type="Proteomes" id="UP001224890">
    <property type="component" value="Unassembled WGS sequence"/>
</dbReference>
<gene>
    <name evidence="1" type="ORF">BDP55DRAFT_389201</name>
</gene>
<dbReference type="EMBL" id="JAHMHR010000070">
    <property type="protein sequence ID" value="KAK1658656.1"/>
    <property type="molecule type" value="Genomic_DNA"/>
</dbReference>
<organism evidence="1 2">
    <name type="scientific">Colletotrichum godetiae</name>
    <dbReference type="NCBI Taxonomy" id="1209918"/>
    <lineage>
        <taxon>Eukaryota</taxon>
        <taxon>Fungi</taxon>
        <taxon>Dikarya</taxon>
        <taxon>Ascomycota</taxon>
        <taxon>Pezizomycotina</taxon>
        <taxon>Sordariomycetes</taxon>
        <taxon>Hypocreomycetidae</taxon>
        <taxon>Glomerellales</taxon>
        <taxon>Glomerellaceae</taxon>
        <taxon>Colletotrichum</taxon>
        <taxon>Colletotrichum acutatum species complex</taxon>
    </lineage>
</organism>
<accession>A0AAJ0A8U5</accession>
<protein>
    <submittedName>
        <fullName evidence="1">Uncharacterized protein</fullName>
    </submittedName>
</protein>
<evidence type="ECO:0000313" key="2">
    <source>
        <dbReference type="Proteomes" id="UP001224890"/>
    </source>
</evidence>
<dbReference type="AlphaFoldDB" id="A0AAJ0A8U5"/>
<reference evidence="1" key="1">
    <citation type="submission" date="2021-06" db="EMBL/GenBank/DDBJ databases">
        <title>Comparative genomics, transcriptomics and evolutionary studies reveal genomic signatures of adaptation to plant cell wall in hemibiotrophic fungi.</title>
        <authorList>
            <consortium name="DOE Joint Genome Institute"/>
            <person name="Baroncelli R."/>
            <person name="Diaz J.F."/>
            <person name="Benocci T."/>
            <person name="Peng M."/>
            <person name="Battaglia E."/>
            <person name="Haridas S."/>
            <person name="Andreopoulos W."/>
            <person name="Labutti K."/>
            <person name="Pangilinan J."/>
            <person name="Floch G.L."/>
            <person name="Makela M.R."/>
            <person name="Henrissat B."/>
            <person name="Grigoriev I.V."/>
            <person name="Crouch J.A."/>
            <person name="De Vries R.P."/>
            <person name="Sukno S.A."/>
            <person name="Thon M.R."/>
        </authorList>
    </citation>
    <scope>NUCLEOTIDE SEQUENCE</scope>
    <source>
        <strain evidence="1">CBS 193.32</strain>
    </source>
</reference>